<dbReference type="InterPro" id="IPR000537">
    <property type="entry name" value="UbiA_prenyltransferase"/>
</dbReference>
<dbReference type="InterPro" id="IPR044878">
    <property type="entry name" value="UbiA_sf"/>
</dbReference>
<comment type="caution">
    <text evidence="10">The sequence shown here is derived from an EMBL/GenBank/DDBJ whole genome shotgun (WGS) entry which is preliminary data.</text>
</comment>
<proteinExistence type="inferred from homology"/>
<dbReference type="EMBL" id="SELH01000011">
    <property type="protein sequence ID" value="TWP30615.1"/>
    <property type="molecule type" value="Genomic_DNA"/>
</dbReference>
<feature type="transmembrane region" description="Helical" evidence="8">
    <location>
        <begin position="35"/>
        <end position="55"/>
    </location>
</feature>
<evidence type="ECO:0000256" key="6">
    <source>
        <dbReference type="ARBA" id="ARBA00022989"/>
    </source>
</evidence>
<keyword evidence="11" id="KW-1185">Reference proteome</keyword>
<evidence type="ECO:0000256" key="4">
    <source>
        <dbReference type="ARBA" id="ARBA00022679"/>
    </source>
</evidence>
<feature type="transmembrane region" description="Helical" evidence="8">
    <location>
        <begin position="91"/>
        <end position="112"/>
    </location>
</feature>
<evidence type="ECO:0000256" key="9">
    <source>
        <dbReference type="NCBIfam" id="TIGR00751"/>
    </source>
</evidence>
<comment type="similarity">
    <text evidence="8">Belongs to the MenA family. Type 1 subfamily.</text>
</comment>
<gene>
    <name evidence="8" type="primary">menA</name>
    <name evidence="10" type="ORF">ETU09_01035</name>
</gene>
<evidence type="ECO:0000256" key="1">
    <source>
        <dbReference type="ARBA" id="ARBA00004141"/>
    </source>
</evidence>
<comment type="pathway">
    <text evidence="8">Quinol/quinone metabolism; menaquinone biosynthesis; menaquinol from 1,4-dihydroxy-2-naphthoate: step 1/2.</text>
</comment>
<reference evidence="10 11" key="1">
    <citation type="submission" date="2019-02" db="EMBL/GenBank/DDBJ databases">
        <title>Apibacter muscae sp. nov.: a novel member of the house fly microbiota.</title>
        <authorList>
            <person name="Park R."/>
        </authorList>
    </citation>
    <scope>NUCLEOTIDE SEQUENCE [LARGE SCALE GENOMIC DNA]</scope>
    <source>
        <strain evidence="10 11">AL1</strain>
    </source>
</reference>
<feature type="transmembrane region" description="Helical" evidence="8">
    <location>
        <begin position="221"/>
        <end position="240"/>
    </location>
</feature>
<keyword evidence="5 8" id="KW-0812">Transmembrane</keyword>
<keyword evidence="3 8" id="KW-1003">Cell membrane</keyword>
<comment type="subcellular location">
    <subcellularLocation>
        <location evidence="8">Cell membrane</location>
        <topology evidence="8">Multi-pass membrane protein</topology>
    </subcellularLocation>
    <subcellularLocation>
        <location evidence="1">Membrane</location>
        <topology evidence="1">Multi-pass membrane protein</topology>
    </subcellularLocation>
</comment>
<keyword evidence="7 8" id="KW-0472">Membrane</keyword>
<feature type="transmembrane region" description="Helical" evidence="8">
    <location>
        <begin position="118"/>
        <end position="138"/>
    </location>
</feature>
<accession>A0A563DK83</accession>
<organism evidence="10 11">
    <name type="scientific">Apibacter muscae</name>
    <dbReference type="NCBI Taxonomy" id="2509004"/>
    <lineage>
        <taxon>Bacteria</taxon>
        <taxon>Pseudomonadati</taxon>
        <taxon>Bacteroidota</taxon>
        <taxon>Flavobacteriia</taxon>
        <taxon>Flavobacteriales</taxon>
        <taxon>Weeksellaceae</taxon>
        <taxon>Apibacter</taxon>
    </lineage>
</organism>
<sequence>MKAWIEAARPRTLPLSLSGIILGGLLAKWKGDFNGIIFILSCSTTILFQVLSNFANDYGDGVKGTDNEHRIGPQRAIQSGAISRKTMFRGIIITTILSLISAIALLWYAFIPGDWKDFFIFIGLGIACILAAIFYTMGKKPYGYMGLGDLFVFIFFGWVAVLGSEYLYTHTLNWSILLPASAVGLFSVAVLNLNNMRDIESDRMSGKNTFALRIGFQNAKYYQLLLMNLPFILCLVFLLINKETISIQLENLESLKPFIFFLLFIPTTIIRRKILYTKEPQKLDLYMKPVAFIALLFSVLFGMGLSL</sequence>
<evidence type="ECO:0000313" key="11">
    <source>
        <dbReference type="Proteomes" id="UP000319499"/>
    </source>
</evidence>
<dbReference type="Proteomes" id="UP000319499">
    <property type="component" value="Unassembled WGS sequence"/>
</dbReference>
<feature type="transmembrane region" description="Helical" evidence="8">
    <location>
        <begin position="174"/>
        <end position="194"/>
    </location>
</feature>
<dbReference type="GO" id="GO:0042371">
    <property type="term" value="P:vitamin K biosynthetic process"/>
    <property type="evidence" value="ECO:0007669"/>
    <property type="project" value="TreeGrafter"/>
</dbReference>
<dbReference type="PIRSF" id="PIRSF005355">
    <property type="entry name" value="UBIAD1"/>
    <property type="match status" value="1"/>
</dbReference>
<dbReference type="AlphaFoldDB" id="A0A563DK83"/>
<dbReference type="UniPathway" id="UPA00079">
    <property type="reaction ID" value="UER00168"/>
</dbReference>
<dbReference type="HAMAP" id="MF_01937">
    <property type="entry name" value="MenA_1"/>
    <property type="match status" value="1"/>
</dbReference>
<dbReference type="NCBIfam" id="NF004750">
    <property type="entry name" value="PRK06080.1-2"/>
    <property type="match status" value="1"/>
</dbReference>
<keyword evidence="6 8" id="KW-1133">Transmembrane helix</keyword>
<feature type="transmembrane region" description="Helical" evidence="8">
    <location>
        <begin position="255"/>
        <end position="274"/>
    </location>
</feature>
<dbReference type="NCBIfam" id="TIGR00751">
    <property type="entry name" value="menA"/>
    <property type="match status" value="1"/>
</dbReference>
<dbReference type="OrthoDB" id="9767568at2"/>
<feature type="transmembrane region" description="Helical" evidence="8">
    <location>
        <begin position="150"/>
        <end position="168"/>
    </location>
</feature>
<evidence type="ECO:0000256" key="5">
    <source>
        <dbReference type="ARBA" id="ARBA00022692"/>
    </source>
</evidence>
<evidence type="ECO:0000313" key="10">
    <source>
        <dbReference type="EMBL" id="TWP30615.1"/>
    </source>
</evidence>
<dbReference type="RefSeq" id="WP_146261201.1">
    <property type="nucleotide sequence ID" value="NZ_SELG01000024.1"/>
</dbReference>
<dbReference type="GO" id="GO:0009234">
    <property type="term" value="P:menaquinone biosynthetic process"/>
    <property type="evidence" value="ECO:0007669"/>
    <property type="project" value="UniProtKB-UniRule"/>
</dbReference>
<protein>
    <recommendedName>
        <fullName evidence="8 9">1,4-dihydroxy-2-naphthoate octaprenyltransferase</fullName>
        <shortName evidence="8">DHNA-octaprenyltransferase</shortName>
        <ecNumber evidence="8 9">2.5.1.74</ecNumber>
    </recommendedName>
</protein>
<comment type="function">
    <text evidence="8">Conversion of 1,4-dihydroxy-2-naphthoate (DHNA) to demethylmenaquinone (DMK).</text>
</comment>
<dbReference type="Pfam" id="PF01040">
    <property type="entry name" value="UbiA"/>
    <property type="match status" value="1"/>
</dbReference>
<dbReference type="CDD" id="cd13962">
    <property type="entry name" value="PT_UbiA_UBIAD1"/>
    <property type="match status" value="1"/>
</dbReference>
<evidence type="ECO:0000256" key="8">
    <source>
        <dbReference type="HAMAP-Rule" id="MF_01937"/>
    </source>
</evidence>
<keyword evidence="2 8" id="KW-0474">Menaquinone biosynthesis</keyword>
<dbReference type="PANTHER" id="PTHR13929:SF0">
    <property type="entry name" value="UBIA PRENYLTRANSFERASE DOMAIN-CONTAINING PROTEIN 1"/>
    <property type="match status" value="1"/>
</dbReference>
<dbReference type="InterPro" id="IPR004657">
    <property type="entry name" value="MenA"/>
</dbReference>
<name>A0A563DK83_9FLAO</name>
<dbReference type="InterPro" id="IPR026046">
    <property type="entry name" value="UBIAD1"/>
</dbReference>
<dbReference type="GO" id="GO:0046428">
    <property type="term" value="F:1,4-dihydroxy-2-naphthoate polyprenyltransferase activity"/>
    <property type="evidence" value="ECO:0007669"/>
    <property type="project" value="UniProtKB-UniRule"/>
</dbReference>
<dbReference type="EC" id="2.5.1.74" evidence="8 9"/>
<comment type="catalytic activity">
    <reaction evidence="8">
        <text>an all-trans-polyprenyl diphosphate + 1,4-dihydroxy-2-naphthoate + H(+) = a 2-demethylmenaquinol + CO2 + diphosphate</text>
        <dbReference type="Rhea" id="RHEA:26478"/>
        <dbReference type="Rhea" id="RHEA-COMP:9563"/>
        <dbReference type="Rhea" id="RHEA-COMP:9564"/>
        <dbReference type="ChEBI" id="CHEBI:11173"/>
        <dbReference type="ChEBI" id="CHEBI:15378"/>
        <dbReference type="ChEBI" id="CHEBI:16526"/>
        <dbReference type="ChEBI" id="CHEBI:33019"/>
        <dbReference type="ChEBI" id="CHEBI:55437"/>
        <dbReference type="ChEBI" id="CHEBI:58914"/>
        <dbReference type="EC" id="2.5.1.74"/>
    </reaction>
</comment>
<evidence type="ECO:0000256" key="3">
    <source>
        <dbReference type="ARBA" id="ARBA00022475"/>
    </source>
</evidence>
<keyword evidence="4 8" id="KW-0808">Transferase</keyword>
<evidence type="ECO:0000256" key="2">
    <source>
        <dbReference type="ARBA" id="ARBA00022428"/>
    </source>
</evidence>
<dbReference type="PANTHER" id="PTHR13929">
    <property type="entry name" value="1,4-DIHYDROXY-2-NAPHTHOATE OCTAPRENYLTRANSFERASE"/>
    <property type="match status" value="1"/>
</dbReference>
<feature type="transmembrane region" description="Helical" evidence="8">
    <location>
        <begin position="286"/>
        <end position="305"/>
    </location>
</feature>
<feature type="transmembrane region" description="Helical" evidence="8">
    <location>
        <begin position="12"/>
        <end position="29"/>
    </location>
</feature>
<evidence type="ECO:0000256" key="7">
    <source>
        <dbReference type="ARBA" id="ARBA00023136"/>
    </source>
</evidence>
<dbReference type="Gene3D" id="1.10.357.140">
    <property type="entry name" value="UbiA prenyltransferase"/>
    <property type="match status" value="1"/>
</dbReference>
<dbReference type="GO" id="GO:0005886">
    <property type="term" value="C:plasma membrane"/>
    <property type="evidence" value="ECO:0007669"/>
    <property type="project" value="UniProtKB-SubCell"/>
</dbReference>